<keyword evidence="1" id="KW-0472">Membrane</keyword>
<dbReference type="EMBL" id="BORS01000006">
    <property type="protein sequence ID" value="GIO42283.1"/>
    <property type="molecule type" value="Genomic_DNA"/>
</dbReference>
<name>A0A920CM62_9BACL</name>
<feature type="transmembrane region" description="Helical" evidence="1">
    <location>
        <begin position="127"/>
        <end position="148"/>
    </location>
</feature>
<keyword evidence="1" id="KW-1133">Transmembrane helix</keyword>
<dbReference type="AlphaFoldDB" id="A0A920CM62"/>
<keyword evidence="1" id="KW-0812">Transmembrane</keyword>
<dbReference type="Proteomes" id="UP000678895">
    <property type="component" value="Unassembled WGS sequence"/>
</dbReference>
<organism evidence="2 3">
    <name type="scientific">Paenibacillus apis</name>
    <dbReference type="NCBI Taxonomy" id="1792174"/>
    <lineage>
        <taxon>Bacteria</taxon>
        <taxon>Bacillati</taxon>
        <taxon>Bacillota</taxon>
        <taxon>Bacilli</taxon>
        <taxon>Bacillales</taxon>
        <taxon>Paenibacillaceae</taxon>
        <taxon>Paenibacillus</taxon>
    </lineage>
</organism>
<accession>A0A920CM62</accession>
<feature type="transmembrane region" description="Helical" evidence="1">
    <location>
        <begin position="12"/>
        <end position="30"/>
    </location>
</feature>
<reference evidence="2" key="1">
    <citation type="submission" date="2021-03" db="EMBL/GenBank/DDBJ databases">
        <title>Antimicrobial resistance genes in bacteria isolated from Japanese honey, and their potential for conferring macrolide and lincosamide resistance in the American foulbrood pathogen Paenibacillus larvae.</title>
        <authorList>
            <person name="Okamoto M."/>
            <person name="Kumagai M."/>
            <person name="Kanamori H."/>
            <person name="Takamatsu D."/>
        </authorList>
    </citation>
    <scope>NUCLEOTIDE SEQUENCE</scope>
    <source>
        <strain evidence="2">J41TS4</strain>
    </source>
</reference>
<comment type="caution">
    <text evidence="2">The sequence shown here is derived from an EMBL/GenBank/DDBJ whole genome shotgun (WGS) entry which is preliminary data.</text>
</comment>
<sequence length="263" mass="30843">MNSFTELLKYAGLPNTLILVVAVIFAFNRIRPITMVTSTFVEGSLQTKEKRLYSKIIRNIGYLFIVLIFQMIILLNSIFFPINHYREFVIVISVLTILGLIFAVLIRWGKEWFRGFWQELSIPLRSIILLFFVISILSTVFMFPFIIGSNVSIKESTDNVYRDLITFLTVLVVISLISLSLFKWQIKSIDTALSNPKSIFVKEDEKEWYVFYPVDDKYFLCGNQSNKEESTVFKYFDRTKLLEKELHVFEKKSEQKDAIEYII</sequence>
<feature type="transmembrane region" description="Helical" evidence="1">
    <location>
        <begin position="88"/>
        <end position="106"/>
    </location>
</feature>
<feature type="transmembrane region" description="Helical" evidence="1">
    <location>
        <begin position="160"/>
        <end position="182"/>
    </location>
</feature>
<keyword evidence="3" id="KW-1185">Reference proteome</keyword>
<protein>
    <submittedName>
        <fullName evidence="2">Uncharacterized protein</fullName>
    </submittedName>
</protein>
<proteinExistence type="predicted"/>
<dbReference type="RefSeq" id="WP_301627021.1">
    <property type="nucleotide sequence ID" value="NZ_BORS01000006.1"/>
</dbReference>
<evidence type="ECO:0000313" key="3">
    <source>
        <dbReference type="Proteomes" id="UP000678895"/>
    </source>
</evidence>
<gene>
    <name evidence="2" type="ORF">J41TS4_20410</name>
</gene>
<evidence type="ECO:0000313" key="2">
    <source>
        <dbReference type="EMBL" id="GIO42283.1"/>
    </source>
</evidence>
<feature type="transmembrane region" description="Helical" evidence="1">
    <location>
        <begin position="60"/>
        <end position="82"/>
    </location>
</feature>
<evidence type="ECO:0000256" key="1">
    <source>
        <dbReference type="SAM" id="Phobius"/>
    </source>
</evidence>